<dbReference type="InterPro" id="IPR053905">
    <property type="entry name" value="EF-G-like_DII"/>
</dbReference>
<name>A0A1P8D6F9_9FLOR</name>
<comment type="similarity">
    <text evidence="1">Belongs to the TRAFAC class translation factor GTPase superfamily. Classic translation factor GTPase family. IF-2 subfamily.</text>
</comment>
<dbReference type="InterPro" id="IPR044145">
    <property type="entry name" value="IF2_II"/>
</dbReference>
<reference evidence="9" key="2">
    <citation type="journal article" date="2017" name="BMC Genomics">
        <title>Complete chloroplast genome of Gracilaria firma (Gracilariaceae, Rhodophyta), with discussion on the use of chloroplast phylogenomics in the subclass Rhodymeniophycidae.</title>
        <authorList>
            <person name="Ng P.K."/>
            <person name="Lin S.M."/>
            <person name="Lim P.E."/>
            <person name="Liu L.C."/>
            <person name="Chen C.M."/>
            <person name="Pai T.W."/>
        </authorList>
    </citation>
    <scope>NUCLEOTIDE SEQUENCE</scope>
</reference>
<dbReference type="NCBIfam" id="TIGR00487">
    <property type="entry name" value="IF-2"/>
    <property type="match status" value="1"/>
</dbReference>
<keyword evidence="9" id="KW-0934">Plastid</keyword>
<dbReference type="InterPro" id="IPR009000">
    <property type="entry name" value="Transl_B-barrel_sf"/>
</dbReference>
<dbReference type="PROSITE" id="PS51722">
    <property type="entry name" value="G_TR_2"/>
    <property type="match status" value="1"/>
</dbReference>
<dbReference type="RefSeq" id="YP_009346853.1">
    <property type="nucleotide sequence ID" value="NC_033877.1"/>
</dbReference>
<dbReference type="FunFam" id="3.40.50.300:FF:000019">
    <property type="entry name" value="Translation initiation factor IF-2"/>
    <property type="match status" value="1"/>
</dbReference>
<dbReference type="Pfam" id="PF04760">
    <property type="entry name" value="IF2_N"/>
    <property type="match status" value="1"/>
</dbReference>
<accession>A0A1P8D6F9</accession>
<dbReference type="InterPro" id="IPR005225">
    <property type="entry name" value="Small_GTP-bd"/>
</dbReference>
<keyword evidence="4" id="KW-0648">Protein biosynthesis</keyword>
<dbReference type="InterPro" id="IPR000178">
    <property type="entry name" value="TF_IF2_bacterial-like"/>
</dbReference>
<evidence type="ECO:0000313" key="9">
    <source>
        <dbReference type="EMBL" id="APR74388.1"/>
    </source>
</evidence>
<keyword evidence="5" id="KW-0342">GTP-binding</keyword>
<reference evidence="9" key="1">
    <citation type="submission" date="2016-07" db="EMBL/GenBank/DDBJ databases">
        <authorList>
            <person name="Ng P.-K."/>
            <person name="Lin S.-M."/>
        </authorList>
    </citation>
    <scope>NUCLEOTIDE SEQUENCE</scope>
</reference>
<keyword evidence="2 9" id="KW-0396">Initiation factor</keyword>
<dbReference type="PROSITE" id="PS01176">
    <property type="entry name" value="IF2"/>
    <property type="match status" value="1"/>
</dbReference>
<dbReference type="SUPFAM" id="SSF52156">
    <property type="entry name" value="Initiation factor IF2/eIF5b, domain 3"/>
    <property type="match status" value="1"/>
</dbReference>
<evidence type="ECO:0000256" key="5">
    <source>
        <dbReference type="ARBA" id="ARBA00023134"/>
    </source>
</evidence>
<dbReference type="SUPFAM" id="SSF52540">
    <property type="entry name" value="P-loop containing nucleoside triphosphate hydrolases"/>
    <property type="match status" value="1"/>
</dbReference>
<feature type="domain" description="Tr-type G" evidence="8">
    <location>
        <begin position="244"/>
        <end position="417"/>
    </location>
</feature>
<dbReference type="NCBIfam" id="TIGR00231">
    <property type="entry name" value="small_GTP"/>
    <property type="match status" value="1"/>
</dbReference>
<evidence type="ECO:0000256" key="2">
    <source>
        <dbReference type="ARBA" id="ARBA00022540"/>
    </source>
</evidence>
<dbReference type="CDD" id="cd01887">
    <property type="entry name" value="IF2_eIF5B"/>
    <property type="match status" value="1"/>
</dbReference>
<evidence type="ECO:0000256" key="6">
    <source>
        <dbReference type="ARBA" id="ARBA00025162"/>
    </source>
</evidence>
<dbReference type="InterPro" id="IPR015760">
    <property type="entry name" value="TIF_IF2"/>
</dbReference>
<dbReference type="CDD" id="cd03692">
    <property type="entry name" value="mtIF2_IVc"/>
    <property type="match status" value="1"/>
</dbReference>
<evidence type="ECO:0000259" key="8">
    <source>
        <dbReference type="PROSITE" id="PS51722"/>
    </source>
</evidence>
<dbReference type="InterPro" id="IPR027417">
    <property type="entry name" value="P-loop_NTPase"/>
</dbReference>
<dbReference type="GO" id="GO:0005737">
    <property type="term" value="C:cytoplasm"/>
    <property type="evidence" value="ECO:0007669"/>
    <property type="project" value="TreeGrafter"/>
</dbReference>
<dbReference type="GO" id="GO:0005525">
    <property type="term" value="F:GTP binding"/>
    <property type="evidence" value="ECO:0007669"/>
    <property type="project" value="UniProtKB-KW"/>
</dbReference>
<proteinExistence type="inferred from homology"/>
<dbReference type="Pfam" id="PF00009">
    <property type="entry name" value="GTP_EFTU"/>
    <property type="match status" value="1"/>
</dbReference>
<dbReference type="AlphaFoldDB" id="A0A1P8D6F9"/>
<dbReference type="Gene3D" id="2.40.30.10">
    <property type="entry name" value="Translation factors"/>
    <property type="match status" value="2"/>
</dbReference>
<dbReference type="GeneID" id="31080683"/>
<dbReference type="InterPro" id="IPR000795">
    <property type="entry name" value="T_Tr_GTP-bd_dom"/>
</dbReference>
<dbReference type="GO" id="GO:0003924">
    <property type="term" value="F:GTPase activity"/>
    <property type="evidence" value="ECO:0007669"/>
    <property type="project" value="InterPro"/>
</dbReference>
<comment type="function">
    <text evidence="6">One of the essential components for the initiation of protein synthesis. Protects formylmethionyl-tRNA from spontaneous hydrolysis and promotes its binding to the 30S ribosomal subunits. Also involved in the hydrolysis of GTP during the formation of the 70S ribosomal complex.</text>
</comment>
<dbReference type="PANTHER" id="PTHR43381:SF5">
    <property type="entry name" value="TR-TYPE G DOMAIN-CONTAINING PROTEIN"/>
    <property type="match status" value="1"/>
</dbReference>
<dbReference type="InterPro" id="IPR006847">
    <property type="entry name" value="IF2_N"/>
</dbReference>
<dbReference type="GO" id="GO:0003743">
    <property type="term" value="F:translation initiation factor activity"/>
    <property type="evidence" value="ECO:0007669"/>
    <property type="project" value="UniProtKB-KW"/>
</dbReference>
<evidence type="ECO:0000256" key="7">
    <source>
        <dbReference type="ARBA" id="ARBA00044105"/>
    </source>
</evidence>
<gene>
    <name evidence="9" type="primary">infB</name>
</gene>
<keyword evidence="3" id="KW-0547">Nucleotide-binding</keyword>
<dbReference type="FunFam" id="2.40.30.10:FF:000008">
    <property type="entry name" value="Translation initiation factor IF-2"/>
    <property type="match status" value="1"/>
</dbReference>
<dbReference type="CDD" id="cd03702">
    <property type="entry name" value="IF2_mtIF2_II"/>
    <property type="match status" value="1"/>
</dbReference>
<organism evidence="9">
    <name type="scientific">Gracilaria firma</name>
    <dbReference type="NCBI Taxonomy" id="2510791"/>
    <lineage>
        <taxon>Eukaryota</taxon>
        <taxon>Rhodophyta</taxon>
        <taxon>Florideophyceae</taxon>
        <taxon>Rhodymeniophycidae</taxon>
        <taxon>Gracilariales</taxon>
        <taxon>Gracilariaceae</taxon>
        <taxon>Gracilaria</taxon>
    </lineage>
</organism>
<dbReference type="PANTHER" id="PTHR43381">
    <property type="entry name" value="TRANSLATION INITIATION FACTOR IF-2-RELATED"/>
    <property type="match status" value="1"/>
</dbReference>
<evidence type="ECO:0000256" key="3">
    <source>
        <dbReference type="ARBA" id="ARBA00022741"/>
    </source>
</evidence>
<dbReference type="Pfam" id="PF11987">
    <property type="entry name" value="IF-2"/>
    <property type="match status" value="1"/>
</dbReference>
<dbReference type="Pfam" id="PF22042">
    <property type="entry name" value="EF-G_D2"/>
    <property type="match status" value="1"/>
</dbReference>
<dbReference type="InterPro" id="IPR036925">
    <property type="entry name" value="TIF_IF2_dom3_sf"/>
</dbReference>
<dbReference type="FunFam" id="3.40.50.10050:FF:000001">
    <property type="entry name" value="Translation initiation factor IF-2"/>
    <property type="match status" value="1"/>
</dbReference>
<protein>
    <recommendedName>
        <fullName evidence="7">Translation initiation factor IF-2, chloroplastic</fullName>
    </recommendedName>
</protein>
<evidence type="ECO:0000256" key="4">
    <source>
        <dbReference type="ARBA" id="ARBA00022917"/>
    </source>
</evidence>
<dbReference type="EMBL" id="KX601051">
    <property type="protein sequence ID" value="APR74388.1"/>
    <property type="molecule type" value="Genomic_DNA"/>
</dbReference>
<dbReference type="Gene3D" id="3.40.50.10050">
    <property type="entry name" value="Translation initiation factor IF- 2, domain 3"/>
    <property type="match status" value="1"/>
</dbReference>
<evidence type="ECO:0000256" key="1">
    <source>
        <dbReference type="ARBA" id="ARBA00007733"/>
    </source>
</evidence>
<dbReference type="Gene3D" id="3.40.50.300">
    <property type="entry name" value="P-loop containing nucleotide triphosphate hydrolases"/>
    <property type="match status" value="1"/>
</dbReference>
<dbReference type="SUPFAM" id="SSF50447">
    <property type="entry name" value="Translation proteins"/>
    <property type="match status" value="2"/>
</dbReference>
<geneLocation type="plastid" evidence="9"/>
<dbReference type="PRINTS" id="PR00315">
    <property type="entry name" value="ELONGATNFCT"/>
</dbReference>
<dbReference type="InterPro" id="IPR023115">
    <property type="entry name" value="TIF_IF2_dom3"/>
</dbReference>
<dbReference type="HAMAP" id="MF_00100_B">
    <property type="entry name" value="IF_2_B"/>
    <property type="match status" value="1"/>
</dbReference>
<sequence length="746" mass="84554">MLLNYNYFIDFRSSISIKNENIFVLENPKFISSFRFLDIKSDQDLKSSLEIENSTNNSEFSLKFDKKVKNVFKQDNDNKVKLKKKKSNVIDLYQDHIFKKKNKSKIIVHAKDDLNSVNMESIRFNKQRKKEKIKKKLNININNSDIEIKKSLNIDLNNNDNKSVIIDSPLSIEELSIKLQIPPEEIITGLFLKGIPVTVNKIIDISIATQIAEKYNFIVFNQNHDFKLDQEDKLKEINSSTCINRAPIITILGHVDHGKTTLLDSIRDTNFASKEAGGITQSINAYEVNYCFKSLDKKLIFIDTPGHEAFSSMRSRCVQITDIVILIVAADDGLKPQTIEAIDYILSKKLPFIVAINKIDKQDLNLNSIYEQLASYNILSTYLGGNISFVEISALKKINIDKLLETICNLLESINLKADPSQLAQGIILEAYLDKTKGTVVNSIILNGTLKIGDIMVTYNAYGRVKKIINNWGNTIDMAKPSSILQILGFYSIPQAGKHFQVVKSEKEAKKLISEMSSDSINDHTKNLLNSNIDLYNYKNQTNVKNLNLIIKADTRGSIDAIINSLTQIPQSKIKLNVLAFSLGIVSNTDIDLAYSTQALIVAFNINISTNILNEAEKFNVHLSKFCIIYDLIDYIRGHMLELIDPEYDKLLIGQVRVQTTFPINKGIVAGCVVKSGKMKKKSFINVYRNNHLIYEGIISSLKRVKDDVDEVTVGNECGIMCSDYNLWQSQDFIEVYELYKKTKTL</sequence>